<dbReference type="InterPro" id="IPR013087">
    <property type="entry name" value="Znf_C2H2_type"/>
</dbReference>
<keyword evidence="2" id="KW-0677">Repeat</keyword>
<dbReference type="STRING" id="7244.B4M5U6"/>
<dbReference type="GO" id="GO:0005634">
    <property type="term" value="C:nucleus"/>
    <property type="evidence" value="ECO:0007669"/>
    <property type="project" value="TreeGrafter"/>
</dbReference>
<name>B4M5U6_DROVI</name>
<evidence type="ECO:0000256" key="2">
    <source>
        <dbReference type="ARBA" id="ARBA00022737"/>
    </source>
</evidence>
<gene>
    <name evidence="8" type="primary">Dvir\GJ10511</name>
    <name evidence="8" type="ORF">Dvir_GJ10511</name>
</gene>
<dbReference type="eggNOG" id="KOG4124">
    <property type="taxonomic scope" value="Eukaryota"/>
</dbReference>
<dbReference type="Gene3D" id="3.30.160.60">
    <property type="entry name" value="Classic Zinc Finger"/>
    <property type="match status" value="2"/>
</dbReference>
<dbReference type="InParanoid" id="B4M5U6"/>
<dbReference type="InterPro" id="IPR036236">
    <property type="entry name" value="Znf_C2H2_sf"/>
</dbReference>
<dbReference type="PANTHER" id="PTHR23057">
    <property type="entry name" value="JUXTAPOSED WITH ANOTHER ZINC FINGER PROTEIN 1"/>
    <property type="match status" value="1"/>
</dbReference>
<keyword evidence="4" id="KW-0862">Zinc</keyword>
<feature type="domain" description="C2H2-type" evidence="7">
    <location>
        <begin position="7"/>
        <end position="37"/>
    </location>
</feature>
<dbReference type="PROSITE" id="PS00028">
    <property type="entry name" value="ZINC_FINGER_C2H2_1"/>
    <property type="match status" value="2"/>
</dbReference>
<feature type="region of interest" description="Disordered" evidence="6">
    <location>
        <begin position="68"/>
        <end position="94"/>
    </location>
</feature>
<dbReference type="GO" id="GO:0008270">
    <property type="term" value="F:zinc ion binding"/>
    <property type="evidence" value="ECO:0007669"/>
    <property type="project" value="UniProtKB-KW"/>
</dbReference>
<feature type="region of interest" description="Disordered" evidence="6">
    <location>
        <begin position="107"/>
        <end position="143"/>
    </location>
</feature>
<organism evidence="8 9">
    <name type="scientific">Drosophila virilis</name>
    <name type="common">Fruit fly</name>
    <dbReference type="NCBI Taxonomy" id="7244"/>
    <lineage>
        <taxon>Eukaryota</taxon>
        <taxon>Metazoa</taxon>
        <taxon>Ecdysozoa</taxon>
        <taxon>Arthropoda</taxon>
        <taxon>Hexapoda</taxon>
        <taxon>Insecta</taxon>
        <taxon>Pterygota</taxon>
        <taxon>Neoptera</taxon>
        <taxon>Endopterygota</taxon>
        <taxon>Diptera</taxon>
        <taxon>Brachycera</taxon>
        <taxon>Muscomorpha</taxon>
        <taxon>Ephydroidea</taxon>
        <taxon>Drosophilidae</taxon>
        <taxon>Drosophila</taxon>
    </lineage>
</organism>
<accession>B4M5U6</accession>
<dbReference type="OrthoDB" id="3269380at2759"/>
<keyword evidence="3 5" id="KW-0863">Zinc-finger</keyword>
<dbReference type="InterPro" id="IPR051580">
    <property type="entry name" value="ZnF-Chromatin_assoc"/>
</dbReference>
<evidence type="ECO:0000313" key="8">
    <source>
        <dbReference type="EMBL" id="EDW59022.2"/>
    </source>
</evidence>
<dbReference type="HOGENOM" id="CLU_077501_0_0_1"/>
<feature type="compositionally biased region" description="Low complexity" evidence="6">
    <location>
        <begin position="73"/>
        <end position="94"/>
    </location>
</feature>
<evidence type="ECO:0000313" key="9">
    <source>
        <dbReference type="Proteomes" id="UP000008792"/>
    </source>
</evidence>
<dbReference type="EMBL" id="CH940652">
    <property type="protein sequence ID" value="EDW59022.2"/>
    <property type="molecule type" value="Genomic_DNA"/>
</dbReference>
<evidence type="ECO:0000256" key="4">
    <source>
        <dbReference type="ARBA" id="ARBA00022833"/>
    </source>
</evidence>
<dbReference type="PROSITE" id="PS50157">
    <property type="entry name" value="ZINC_FINGER_C2H2_2"/>
    <property type="match status" value="1"/>
</dbReference>
<dbReference type="Proteomes" id="UP000008792">
    <property type="component" value="Unassembled WGS sequence"/>
</dbReference>
<reference evidence="8 9" key="1">
    <citation type="journal article" date="2007" name="Nature">
        <title>Evolution of genes and genomes on the Drosophila phylogeny.</title>
        <authorList>
            <consortium name="Drosophila 12 Genomes Consortium"/>
            <person name="Clark A.G."/>
            <person name="Eisen M.B."/>
            <person name="Smith D.R."/>
            <person name="Bergman C.M."/>
            <person name="Oliver B."/>
            <person name="Markow T.A."/>
            <person name="Kaufman T.C."/>
            <person name="Kellis M."/>
            <person name="Gelbart W."/>
            <person name="Iyer V.N."/>
            <person name="Pollard D.A."/>
            <person name="Sackton T.B."/>
            <person name="Larracuente A.M."/>
            <person name="Singh N.D."/>
            <person name="Abad J.P."/>
            <person name="Abt D.N."/>
            <person name="Adryan B."/>
            <person name="Aguade M."/>
            <person name="Akashi H."/>
            <person name="Anderson W.W."/>
            <person name="Aquadro C.F."/>
            <person name="Ardell D.H."/>
            <person name="Arguello R."/>
            <person name="Artieri C.G."/>
            <person name="Barbash D.A."/>
            <person name="Barker D."/>
            <person name="Barsanti P."/>
            <person name="Batterham P."/>
            <person name="Batzoglou S."/>
            <person name="Begun D."/>
            <person name="Bhutkar A."/>
            <person name="Blanco E."/>
            <person name="Bosak S.A."/>
            <person name="Bradley R.K."/>
            <person name="Brand A.D."/>
            <person name="Brent M.R."/>
            <person name="Brooks A.N."/>
            <person name="Brown R.H."/>
            <person name="Butlin R.K."/>
            <person name="Caggese C."/>
            <person name="Calvi B.R."/>
            <person name="Bernardo de Carvalho A."/>
            <person name="Caspi A."/>
            <person name="Castrezana S."/>
            <person name="Celniker S.E."/>
            <person name="Chang J.L."/>
            <person name="Chapple C."/>
            <person name="Chatterji S."/>
            <person name="Chinwalla A."/>
            <person name="Civetta A."/>
            <person name="Clifton S.W."/>
            <person name="Comeron J.M."/>
            <person name="Costello J.C."/>
            <person name="Coyne J.A."/>
            <person name="Daub J."/>
            <person name="David R.G."/>
            <person name="Delcher A.L."/>
            <person name="Delehaunty K."/>
            <person name="Do C.B."/>
            <person name="Ebling H."/>
            <person name="Edwards K."/>
            <person name="Eickbush T."/>
            <person name="Evans J.D."/>
            <person name="Filipski A."/>
            <person name="Findeiss S."/>
            <person name="Freyhult E."/>
            <person name="Fulton L."/>
            <person name="Fulton R."/>
            <person name="Garcia A.C."/>
            <person name="Gardiner A."/>
            <person name="Garfield D.A."/>
            <person name="Garvin B.E."/>
            <person name="Gibson G."/>
            <person name="Gilbert D."/>
            <person name="Gnerre S."/>
            <person name="Godfrey J."/>
            <person name="Good R."/>
            <person name="Gotea V."/>
            <person name="Gravely B."/>
            <person name="Greenberg A.J."/>
            <person name="Griffiths-Jones S."/>
            <person name="Gross S."/>
            <person name="Guigo R."/>
            <person name="Gustafson E.A."/>
            <person name="Haerty W."/>
            <person name="Hahn M.W."/>
            <person name="Halligan D.L."/>
            <person name="Halpern A.L."/>
            <person name="Halter G.M."/>
            <person name="Han M.V."/>
            <person name="Heger A."/>
            <person name="Hillier L."/>
            <person name="Hinrichs A.S."/>
            <person name="Holmes I."/>
            <person name="Hoskins R.A."/>
            <person name="Hubisz M.J."/>
            <person name="Hultmark D."/>
            <person name="Huntley M.A."/>
            <person name="Jaffe D.B."/>
            <person name="Jagadeeshan S."/>
            <person name="Jeck W.R."/>
            <person name="Johnson J."/>
            <person name="Jones C.D."/>
            <person name="Jordan W.C."/>
            <person name="Karpen G.H."/>
            <person name="Kataoka E."/>
            <person name="Keightley P.D."/>
            <person name="Kheradpour P."/>
            <person name="Kirkness E.F."/>
            <person name="Koerich L.B."/>
            <person name="Kristiansen K."/>
            <person name="Kudrna D."/>
            <person name="Kulathinal R.J."/>
            <person name="Kumar S."/>
            <person name="Kwok R."/>
            <person name="Lander E."/>
            <person name="Langley C.H."/>
            <person name="Lapoint R."/>
            <person name="Lazzaro B.P."/>
            <person name="Lee S.J."/>
            <person name="Levesque L."/>
            <person name="Li R."/>
            <person name="Lin C.F."/>
            <person name="Lin M.F."/>
            <person name="Lindblad-Toh K."/>
            <person name="Llopart A."/>
            <person name="Long M."/>
            <person name="Low L."/>
            <person name="Lozovsky E."/>
            <person name="Lu J."/>
            <person name="Luo M."/>
            <person name="Machado C.A."/>
            <person name="Makalowski W."/>
            <person name="Marzo M."/>
            <person name="Matsuda M."/>
            <person name="Matzkin L."/>
            <person name="McAllister B."/>
            <person name="McBride C.S."/>
            <person name="McKernan B."/>
            <person name="McKernan K."/>
            <person name="Mendez-Lago M."/>
            <person name="Minx P."/>
            <person name="Mollenhauer M.U."/>
            <person name="Montooth K."/>
            <person name="Mount S.M."/>
            <person name="Mu X."/>
            <person name="Myers E."/>
            <person name="Negre B."/>
            <person name="Newfeld S."/>
            <person name="Nielsen R."/>
            <person name="Noor M.A."/>
            <person name="O'Grady P."/>
            <person name="Pachter L."/>
            <person name="Papaceit M."/>
            <person name="Parisi M.J."/>
            <person name="Parisi M."/>
            <person name="Parts L."/>
            <person name="Pedersen J.S."/>
            <person name="Pesole G."/>
            <person name="Phillippy A.M."/>
            <person name="Ponting C.P."/>
            <person name="Pop M."/>
            <person name="Porcelli D."/>
            <person name="Powell J.R."/>
            <person name="Prohaska S."/>
            <person name="Pruitt K."/>
            <person name="Puig M."/>
            <person name="Quesneville H."/>
            <person name="Ram K.R."/>
            <person name="Rand D."/>
            <person name="Rasmussen M.D."/>
            <person name="Reed L.K."/>
            <person name="Reenan R."/>
            <person name="Reily A."/>
            <person name="Remington K.A."/>
            <person name="Rieger T.T."/>
            <person name="Ritchie M.G."/>
            <person name="Robin C."/>
            <person name="Rogers Y.H."/>
            <person name="Rohde C."/>
            <person name="Rozas J."/>
            <person name="Rubenfield M.J."/>
            <person name="Ruiz A."/>
            <person name="Russo S."/>
            <person name="Salzberg S.L."/>
            <person name="Sanchez-Gracia A."/>
            <person name="Saranga D.J."/>
            <person name="Sato H."/>
            <person name="Schaeffer S.W."/>
            <person name="Schatz M.C."/>
            <person name="Schlenke T."/>
            <person name="Schwartz R."/>
            <person name="Segarra C."/>
            <person name="Singh R.S."/>
            <person name="Sirot L."/>
            <person name="Sirota M."/>
            <person name="Sisneros N.B."/>
            <person name="Smith C.D."/>
            <person name="Smith T.F."/>
            <person name="Spieth J."/>
            <person name="Stage D.E."/>
            <person name="Stark A."/>
            <person name="Stephan W."/>
            <person name="Strausberg R.L."/>
            <person name="Strempel S."/>
            <person name="Sturgill D."/>
            <person name="Sutton G."/>
            <person name="Sutton G.G."/>
            <person name="Tao W."/>
            <person name="Teichmann S."/>
            <person name="Tobari Y.N."/>
            <person name="Tomimura Y."/>
            <person name="Tsolas J.M."/>
            <person name="Valente V.L."/>
            <person name="Venter E."/>
            <person name="Venter J.C."/>
            <person name="Vicario S."/>
            <person name="Vieira F.G."/>
            <person name="Vilella A.J."/>
            <person name="Villasante A."/>
            <person name="Walenz B."/>
            <person name="Wang J."/>
            <person name="Wasserman M."/>
            <person name="Watts T."/>
            <person name="Wilson D."/>
            <person name="Wilson R.K."/>
            <person name="Wing R.A."/>
            <person name="Wolfner M.F."/>
            <person name="Wong A."/>
            <person name="Wong G.K."/>
            <person name="Wu C.I."/>
            <person name="Wu G."/>
            <person name="Yamamoto D."/>
            <person name="Yang H.P."/>
            <person name="Yang S.P."/>
            <person name="Yorke J.A."/>
            <person name="Yoshida K."/>
            <person name="Zdobnov E."/>
            <person name="Zhang P."/>
            <person name="Zhang Y."/>
            <person name="Zimin A.V."/>
            <person name="Baldwin J."/>
            <person name="Abdouelleil A."/>
            <person name="Abdulkadir J."/>
            <person name="Abebe A."/>
            <person name="Abera B."/>
            <person name="Abreu J."/>
            <person name="Acer S.C."/>
            <person name="Aftuck L."/>
            <person name="Alexander A."/>
            <person name="An P."/>
            <person name="Anderson E."/>
            <person name="Anderson S."/>
            <person name="Arachi H."/>
            <person name="Azer M."/>
            <person name="Bachantsang P."/>
            <person name="Barry A."/>
            <person name="Bayul T."/>
            <person name="Berlin A."/>
            <person name="Bessette D."/>
            <person name="Bloom T."/>
            <person name="Blye J."/>
            <person name="Boguslavskiy L."/>
            <person name="Bonnet C."/>
            <person name="Boukhgalter B."/>
            <person name="Bourzgui I."/>
            <person name="Brown A."/>
            <person name="Cahill P."/>
            <person name="Channer S."/>
            <person name="Cheshatsang Y."/>
            <person name="Chuda L."/>
            <person name="Citroen M."/>
            <person name="Collymore A."/>
            <person name="Cooke P."/>
            <person name="Costello M."/>
            <person name="D'Aco K."/>
            <person name="Daza R."/>
            <person name="De Haan G."/>
            <person name="DeGray S."/>
            <person name="DeMaso C."/>
            <person name="Dhargay N."/>
            <person name="Dooley K."/>
            <person name="Dooley E."/>
            <person name="Doricent M."/>
            <person name="Dorje P."/>
            <person name="Dorjee K."/>
            <person name="Dupes A."/>
            <person name="Elong R."/>
            <person name="Falk J."/>
            <person name="Farina A."/>
            <person name="Faro S."/>
            <person name="Ferguson D."/>
            <person name="Fisher S."/>
            <person name="Foley C.D."/>
            <person name="Franke A."/>
            <person name="Friedrich D."/>
            <person name="Gadbois L."/>
            <person name="Gearin G."/>
            <person name="Gearin C.R."/>
            <person name="Giannoukos G."/>
            <person name="Goode T."/>
            <person name="Graham J."/>
            <person name="Grandbois E."/>
            <person name="Grewal S."/>
            <person name="Gyaltsen K."/>
            <person name="Hafez N."/>
            <person name="Hagos B."/>
            <person name="Hall J."/>
            <person name="Henson C."/>
            <person name="Hollinger A."/>
            <person name="Honan T."/>
            <person name="Huard M.D."/>
            <person name="Hughes L."/>
            <person name="Hurhula B."/>
            <person name="Husby M.E."/>
            <person name="Kamat A."/>
            <person name="Kanga B."/>
            <person name="Kashin S."/>
            <person name="Khazanovich D."/>
            <person name="Kisner P."/>
            <person name="Lance K."/>
            <person name="Lara M."/>
            <person name="Lee W."/>
            <person name="Lennon N."/>
            <person name="Letendre F."/>
            <person name="LeVine R."/>
            <person name="Lipovsky A."/>
            <person name="Liu X."/>
            <person name="Liu J."/>
            <person name="Liu S."/>
            <person name="Lokyitsang T."/>
            <person name="Lokyitsang Y."/>
            <person name="Lubonja R."/>
            <person name="Lui A."/>
            <person name="MacDonald P."/>
            <person name="Magnisalis V."/>
            <person name="Maru K."/>
            <person name="Matthews C."/>
            <person name="McCusker W."/>
            <person name="McDonough S."/>
            <person name="Mehta T."/>
            <person name="Meldrim J."/>
            <person name="Meneus L."/>
            <person name="Mihai O."/>
            <person name="Mihalev A."/>
            <person name="Mihova T."/>
            <person name="Mittelman R."/>
            <person name="Mlenga V."/>
            <person name="Montmayeur A."/>
            <person name="Mulrain L."/>
            <person name="Navidi A."/>
            <person name="Naylor J."/>
            <person name="Negash T."/>
            <person name="Nguyen T."/>
            <person name="Nguyen N."/>
            <person name="Nicol R."/>
            <person name="Norbu C."/>
            <person name="Norbu N."/>
            <person name="Novod N."/>
            <person name="O'Neill B."/>
            <person name="Osman S."/>
            <person name="Markiewicz E."/>
            <person name="Oyono O.L."/>
            <person name="Patti C."/>
            <person name="Phunkhang P."/>
            <person name="Pierre F."/>
            <person name="Priest M."/>
            <person name="Raghuraman S."/>
            <person name="Rege F."/>
            <person name="Reyes R."/>
            <person name="Rise C."/>
            <person name="Rogov P."/>
            <person name="Ross K."/>
            <person name="Ryan E."/>
            <person name="Settipalli S."/>
            <person name="Shea T."/>
            <person name="Sherpa N."/>
            <person name="Shi L."/>
            <person name="Shih D."/>
            <person name="Sparrow T."/>
            <person name="Spaulding J."/>
            <person name="Stalker J."/>
            <person name="Stange-Thomann N."/>
            <person name="Stavropoulos S."/>
            <person name="Stone C."/>
            <person name="Strader C."/>
            <person name="Tesfaye S."/>
            <person name="Thomson T."/>
            <person name="Thoulutsang Y."/>
            <person name="Thoulutsang D."/>
            <person name="Topham K."/>
            <person name="Topping I."/>
            <person name="Tsamla T."/>
            <person name="Vassiliev H."/>
            <person name="Vo A."/>
            <person name="Wangchuk T."/>
            <person name="Wangdi T."/>
            <person name="Weiand M."/>
            <person name="Wilkinson J."/>
            <person name="Wilson A."/>
            <person name="Yadav S."/>
            <person name="Young G."/>
            <person name="Yu Q."/>
            <person name="Zembek L."/>
            <person name="Zhong D."/>
            <person name="Zimmer A."/>
            <person name="Zwirko Z."/>
            <person name="Jaffe D.B."/>
            <person name="Alvarez P."/>
            <person name="Brockman W."/>
            <person name="Butler J."/>
            <person name="Chin C."/>
            <person name="Gnerre S."/>
            <person name="Grabherr M."/>
            <person name="Kleber M."/>
            <person name="Mauceli E."/>
            <person name="MacCallum I."/>
        </authorList>
    </citation>
    <scope>NUCLEOTIDE SEQUENCE [LARGE SCALE GENOMIC DNA]</scope>
    <source>
        <strain evidence="9">Tucson 15010-1051.87</strain>
    </source>
</reference>
<dbReference type="SUPFAM" id="SSF57667">
    <property type="entry name" value="beta-beta-alpha zinc fingers"/>
    <property type="match status" value="1"/>
</dbReference>
<evidence type="ECO:0000256" key="3">
    <source>
        <dbReference type="ARBA" id="ARBA00022771"/>
    </source>
</evidence>
<evidence type="ECO:0000256" key="1">
    <source>
        <dbReference type="ARBA" id="ARBA00022723"/>
    </source>
</evidence>
<dbReference type="PANTHER" id="PTHR23057:SF0">
    <property type="entry name" value="JUXTAPOSED WITH ANOTHER ZINC FINGER PROTEIN 1"/>
    <property type="match status" value="1"/>
</dbReference>
<sequence length="455" mass="48265">MAVFLINICKFNGCFKTFPSLGDLISHIEGTHIDYDPKVVEQKELAPPPSLPLSYVLRFISDDARKEPSTFLSNTTSSNNNNSASNTSSSGNAGNAELKRKLAIKHHSYSMSSSNRSNTPTGSEMDEDEMVVTESEDSNDSWTTEEFSSEFIMRYGSRHSGGGSNGTPGNEKPFACPVPGCKKRYKNVNGIKYHSKNGHKKDGRVRKGYKCHCGKSYKTAQGLKNHALLTHNTQPESVLTAENVIRCKPENNNSSNSIDGKDMPSSIAAAVTTGTITLAAIEVVGAGVVNSETFLFSLPIAETSYSCSHNNNSNSSSDSSKQLATAATATAKYNRPTAANATAATSKTSSSATTPMQISYTFIEHKYSLGFKEKFLSNFRASRNASGAASNGDQLSATAAGIGAEAATIGTVGNGSGSGSGNPTAGNMLSAVAVGQMCALQNEHIHQNLYKKTIN</sequence>
<keyword evidence="1" id="KW-0479">Metal-binding</keyword>
<evidence type="ECO:0000256" key="6">
    <source>
        <dbReference type="SAM" id="MobiDB-lite"/>
    </source>
</evidence>
<evidence type="ECO:0000259" key="7">
    <source>
        <dbReference type="PROSITE" id="PS50157"/>
    </source>
</evidence>
<keyword evidence="9" id="KW-1185">Reference proteome</keyword>
<dbReference type="AlphaFoldDB" id="B4M5U6"/>
<feature type="compositionally biased region" description="Acidic residues" evidence="6">
    <location>
        <begin position="124"/>
        <end position="139"/>
    </location>
</feature>
<proteinExistence type="predicted"/>
<protein>
    <recommendedName>
        <fullName evidence="7">C2H2-type domain-containing protein</fullName>
    </recommendedName>
</protein>
<evidence type="ECO:0000256" key="5">
    <source>
        <dbReference type="PROSITE-ProRule" id="PRU00042"/>
    </source>
</evidence>
<dbReference type="SMART" id="SM00355">
    <property type="entry name" value="ZnF_C2H2"/>
    <property type="match status" value="3"/>
</dbReference>